<dbReference type="Pfam" id="PF00743">
    <property type="entry name" value="FMO-like"/>
    <property type="match status" value="1"/>
</dbReference>
<dbReference type="Proteomes" id="UP000184330">
    <property type="component" value="Unassembled WGS sequence"/>
</dbReference>
<feature type="coiled-coil region" evidence="5">
    <location>
        <begin position="567"/>
        <end position="601"/>
    </location>
</feature>
<keyword evidence="8" id="KW-1185">Reference proteome</keyword>
<feature type="transmembrane region" description="Helical" evidence="6">
    <location>
        <begin position="35"/>
        <end position="55"/>
    </location>
</feature>
<dbReference type="PANTHER" id="PTHR42877:SF7">
    <property type="entry name" value="FLAVIN-BINDING MONOOXYGENASE-RELATED"/>
    <property type="match status" value="1"/>
</dbReference>
<evidence type="ECO:0000313" key="7">
    <source>
        <dbReference type="EMBL" id="CZR68164.1"/>
    </source>
</evidence>
<dbReference type="SUPFAM" id="SSF51905">
    <property type="entry name" value="FAD/NAD(P)-binding domain"/>
    <property type="match status" value="2"/>
</dbReference>
<evidence type="ECO:0000256" key="1">
    <source>
        <dbReference type="ARBA" id="ARBA00010139"/>
    </source>
</evidence>
<evidence type="ECO:0000256" key="4">
    <source>
        <dbReference type="ARBA" id="ARBA00023002"/>
    </source>
</evidence>
<keyword evidence="4" id="KW-0560">Oxidoreductase</keyword>
<dbReference type="GO" id="GO:0004499">
    <property type="term" value="F:N,N-dimethylaniline monooxygenase activity"/>
    <property type="evidence" value="ECO:0007669"/>
    <property type="project" value="InterPro"/>
</dbReference>
<dbReference type="PRINTS" id="PR00368">
    <property type="entry name" value="FADPNR"/>
</dbReference>
<dbReference type="AlphaFoldDB" id="A0A1L7XSZ4"/>
<keyword evidence="6" id="KW-0472">Membrane</keyword>
<name>A0A1L7XSZ4_9HELO</name>
<keyword evidence="7" id="KW-0503">Monooxygenase</keyword>
<proteinExistence type="inferred from homology"/>
<dbReference type="OrthoDB" id="74360at2759"/>
<keyword evidence="6" id="KW-0812">Transmembrane</keyword>
<keyword evidence="6" id="KW-1133">Transmembrane helix</keyword>
<dbReference type="Gene3D" id="3.50.50.60">
    <property type="entry name" value="FAD/NAD(P)-binding domain"/>
    <property type="match status" value="3"/>
</dbReference>
<evidence type="ECO:0000256" key="6">
    <source>
        <dbReference type="SAM" id="Phobius"/>
    </source>
</evidence>
<dbReference type="EMBL" id="FJOG01000052">
    <property type="protein sequence ID" value="CZR68164.1"/>
    <property type="molecule type" value="Genomic_DNA"/>
</dbReference>
<dbReference type="PRINTS" id="PR00469">
    <property type="entry name" value="PNDRDTASEII"/>
</dbReference>
<keyword evidence="5" id="KW-0175">Coiled coil</keyword>
<accession>A0A1L7XSZ4</accession>
<dbReference type="GO" id="GO:0050660">
    <property type="term" value="F:flavin adenine dinucleotide binding"/>
    <property type="evidence" value="ECO:0007669"/>
    <property type="project" value="InterPro"/>
</dbReference>
<dbReference type="InterPro" id="IPR051209">
    <property type="entry name" value="FAD-bind_Monooxygenase_sf"/>
</dbReference>
<evidence type="ECO:0000256" key="5">
    <source>
        <dbReference type="SAM" id="Coils"/>
    </source>
</evidence>
<dbReference type="PANTHER" id="PTHR42877">
    <property type="entry name" value="L-ORNITHINE N(5)-MONOOXYGENASE-RELATED"/>
    <property type="match status" value="1"/>
</dbReference>
<protein>
    <submittedName>
        <fullName evidence="7">Related to flavin-binding monooxygenase</fullName>
    </submittedName>
</protein>
<sequence length="637" mass="71768">MYAFKKQMGGPGFFDNVREDDFPSRPVDQNRPMKVIILGAGISGIIAGVFFPRAIENLELTIYEKNSDIGGTWFENNYPGIACDIPAHAYSFTFEGNPEWSSYYAPGAEIEAYLKRVTAKYDAYKYMKFKHMITKCEWNDFEGKWHVYVEKVDTGETFVDTADVVCSAVGILNQWKWPKIPGLLYFKGKLFHSAAYDTSYDYSGKRIALIGGGSSGIQILPQIQRKAAHVDHYMKGRTWIPPAGIGGEGLMNRGMDPKTSAADLARFKKDPKEYLEYRRMVENILHRPVEALYQDTAGAQVLWDMCRDHMKAKLAKKPEIFEQLVPDFPPGCRRLTPGPGYLEALVEDNVNFISTGIKRVYSNGIETSDGKFREIDMIICATGFDGVYKQHFPVIGKDGVNLQDLWEVIPEAYLSMAPSHMPNYYCFLGPNGGPGLGSALPFLENEGKYMIKVIQKIQREWIKSMVVKDEVIQSFGKYADRYFKPTIFAAQCNAWWKHKGSPTGRLLAIWPGSQLHGSYVFENPRWEDFNYELRAELNSNPLDWLGNGLTKGQLCGEPTTDYLDNAFVSIENAIEVEKEKKEKLKEEQDRALLEKLEKEAAAPKEKDVVVNGGVGKVGIEQIDDISSNGVVPDIVSV</sequence>
<organism evidence="7 8">
    <name type="scientific">Phialocephala subalpina</name>
    <dbReference type="NCBI Taxonomy" id="576137"/>
    <lineage>
        <taxon>Eukaryota</taxon>
        <taxon>Fungi</taxon>
        <taxon>Dikarya</taxon>
        <taxon>Ascomycota</taxon>
        <taxon>Pezizomycotina</taxon>
        <taxon>Leotiomycetes</taxon>
        <taxon>Helotiales</taxon>
        <taxon>Mollisiaceae</taxon>
        <taxon>Phialocephala</taxon>
        <taxon>Phialocephala fortinii species complex</taxon>
    </lineage>
</organism>
<gene>
    <name evidence="7" type="ORF">PAC_18063</name>
</gene>
<keyword evidence="3" id="KW-0274">FAD</keyword>
<evidence type="ECO:0000313" key="8">
    <source>
        <dbReference type="Proteomes" id="UP000184330"/>
    </source>
</evidence>
<dbReference type="InterPro" id="IPR036188">
    <property type="entry name" value="FAD/NAD-bd_sf"/>
</dbReference>
<keyword evidence="2" id="KW-0285">Flavoprotein</keyword>
<comment type="similarity">
    <text evidence="1">Belongs to the FAD-binding monooxygenase family.</text>
</comment>
<evidence type="ECO:0000256" key="3">
    <source>
        <dbReference type="ARBA" id="ARBA00022827"/>
    </source>
</evidence>
<reference evidence="7 8" key="1">
    <citation type="submission" date="2016-03" db="EMBL/GenBank/DDBJ databases">
        <authorList>
            <person name="Ploux O."/>
        </authorList>
    </citation>
    <scope>NUCLEOTIDE SEQUENCE [LARGE SCALE GENOMIC DNA]</scope>
    <source>
        <strain evidence="7 8">UAMH 11012</strain>
    </source>
</reference>
<dbReference type="GO" id="GO:0050661">
    <property type="term" value="F:NADP binding"/>
    <property type="evidence" value="ECO:0007669"/>
    <property type="project" value="InterPro"/>
</dbReference>
<dbReference type="InterPro" id="IPR020946">
    <property type="entry name" value="Flavin_mOase-like"/>
</dbReference>
<evidence type="ECO:0000256" key="2">
    <source>
        <dbReference type="ARBA" id="ARBA00022630"/>
    </source>
</evidence>